<gene>
    <name evidence="1" type="ORF">TUBRATIS_009830</name>
</gene>
<evidence type="ECO:0000313" key="2">
    <source>
        <dbReference type="Proteomes" id="UP000282876"/>
    </source>
</evidence>
<protein>
    <submittedName>
        <fullName evidence="1">Uncharacterized protein</fullName>
    </submittedName>
</protein>
<proteinExistence type="predicted"/>
<dbReference type="Proteomes" id="UP000282876">
    <property type="component" value="Unassembled WGS sequence"/>
</dbReference>
<sequence>MHKPSTSTLFHQLLTEIKCPFLYSIVSSNENNILKQVNSFSLDKCTFVELFIQLDLLTLCNQFPSIANQLFTNSCSILQYVKENVIQILTKLFKNLTNLTAYKKNSTNLCMTKEQPPDYNTELQYYTIKDYPINPSKKYTTLKNAQIQLSKKNSDGSFKKLVLTDLDDSHVLAKKFNKVIKISVSAKYDIPSEFDFSSGIQVLLEKGVFNFKKEFTYEE</sequence>
<dbReference type="EMBL" id="RCSS01000199">
    <property type="protein sequence ID" value="RVD92503.1"/>
    <property type="molecule type" value="Genomic_DNA"/>
</dbReference>
<dbReference type="AlphaFoldDB" id="A0A437AMX8"/>
<organism evidence="1 2">
    <name type="scientific">Tubulinosema ratisbonensis</name>
    <dbReference type="NCBI Taxonomy" id="291195"/>
    <lineage>
        <taxon>Eukaryota</taxon>
        <taxon>Fungi</taxon>
        <taxon>Fungi incertae sedis</taxon>
        <taxon>Microsporidia</taxon>
        <taxon>Tubulinosematoidea</taxon>
        <taxon>Tubulinosematidae</taxon>
        <taxon>Tubulinosema</taxon>
    </lineage>
</organism>
<evidence type="ECO:0000313" key="1">
    <source>
        <dbReference type="EMBL" id="RVD92503.1"/>
    </source>
</evidence>
<accession>A0A437AMX8</accession>
<reference evidence="1 2" key="1">
    <citation type="submission" date="2018-10" db="EMBL/GenBank/DDBJ databases">
        <title>Draft genome sequence of the microsporidian Tubulinosema ratisbonensis.</title>
        <authorList>
            <person name="Polonais V."/>
            <person name="Peyretaillade E."/>
            <person name="Niehus S."/>
            <person name="Wawrzyniak I."/>
            <person name="Franchet A."/>
            <person name="Gaspin C."/>
            <person name="Reichstadt M."/>
            <person name="Belser C."/>
            <person name="Labadie K."/>
            <person name="Delbac F."/>
            <person name="Ferrandon D."/>
        </authorList>
    </citation>
    <scope>NUCLEOTIDE SEQUENCE [LARGE SCALE GENOMIC DNA]</scope>
    <source>
        <strain evidence="1 2">Franzen</strain>
    </source>
</reference>
<keyword evidence="2" id="KW-1185">Reference proteome</keyword>
<dbReference type="VEuPathDB" id="MicrosporidiaDB:TUBRATIS_009830"/>
<name>A0A437AMX8_9MICR</name>
<comment type="caution">
    <text evidence="1">The sequence shown here is derived from an EMBL/GenBank/DDBJ whole genome shotgun (WGS) entry which is preliminary data.</text>
</comment>